<protein>
    <submittedName>
        <fullName evidence="2">Uncharacterized protein</fullName>
    </submittedName>
</protein>
<organism evidence="2">
    <name type="scientific">Ensete ventricosum</name>
    <name type="common">Abyssinian banana</name>
    <name type="synonym">Musa ensete</name>
    <dbReference type="NCBI Taxonomy" id="4639"/>
    <lineage>
        <taxon>Eukaryota</taxon>
        <taxon>Viridiplantae</taxon>
        <taxon>Streptophyta</taxon>
        <taxon>Embryophyta</taxon>
        <taxon>Tracheophyta</taxon>
        <taxon>Spermatophyta</taxon>
        <taxon>Magnoliopsida</taxon>
        <taxon>Liliopsida</taxon>
        <taxon>Zingiberales</taxon>
        <taxon>Musaceae</taxon>
        <taxon>Ensete</taxon>
    </lineage>
</organism>
<evidence type="ECO:0000256" key="1">
    <source>
        <dbReference type="SAM" id="MobiDB-lite"/>
    </source>
</evidence>
<reference evidence="2" key="1">
    <citation type="journal article" date="2018" name="Data Brief">
        <title>Genome sequence data from 17 accessions of Ensete ventricosum, a staple food crop for millions in Ethiopia.</title>
        <authorList>
            <person name="Yemataw Z."/>
            <person name="Muzemil S."/>
            <person name="Ambachew D."/>
            <person name="Tripathi L."/>
            <person name="Tesfaye K."/>
            <person name="Chala A."/>
            <person name="Farbos A."/>
            <person name="O'Neill P."/>
            <person name="Moore K."/>
            <person name="Grant M."/>
            <person name="Studholme D.J."/>
        </authorList>
    </citation>
    <scope>NUCLEOTIDE SEQUENCE [LARGE SCALE GENOMIC DNA]</scope>
    <source>
        <tissue evidence="2">Leaf</tissue>
    </source>
</reference>
<feature type="non-terminal residue" evidence="2">
    <location>
        <position position="90"/>
    </location>
</feature>
<accession>A0A445MGI4</accession>
<dbReference type="Proteomes" id="UP000290560">
    <property type="component" value="Unassembled WGS sequence"/>
</dbReference>
<sequence length="90" mass="9805">MPIIGRYRQLGLFLSRYSSKQVGNDRFRLSSSAEGWYQLGYGLSTTREKEEEGEETGEPGGPAALYLDDSNPSSPSLVGHHKQGEVGIAS</sequence>
<proteinExistence type="predicted"/>
<dbReference type="AlphaFoldDB" id="A0A445MGI4"/>
<gene>
    <name evidence="2" type="ORF">BHM03_00022792</name>
</gene>
<evidence type="ECO:0000313" key="2">
    <source>
        <dbReference type="EMBL" id="RZR73323.1"/>
    </source>
</evidence>
<feature type="region of interest" description="Disordered" evidence="1">
    <location>
        <begin position="45"/>
        <end position="90"/>
    </location>
</feature>
<dbReference type="EMBL" id="KV875884">
    <property type="protein sequence ID" value="RZR73323.1"/>
    <property type="molecule type" value="Genomic_DNA"/>
</dbReference>
<name>A0A445MGI4_ENSVE</name>